<organism evidence="3 4">
    <name type="scientific">Arthrospiribacter ruber</name>
    <dbReference type="NCBI Taxonomy" id="2487934"/>
    <lineage>
        <taxon>Bacteria</taxon>
        <taxon>Pseudomonadati</taxon>
        <taxon>Bacteroidota</taxon>
        <taxon>Cytophagia</taxon>
        <taxon>Cytophagales</taxon>
        <taxon>Cyclobacteriaceae</taxon>
        <taxon>Arthrospiribacter</taxon>
    </lineage>
</organism>
<sequence length="334" mass="37367">MHKFSFCITIILIFLMSCTFTPTKENAFIEIFDDRALELIDPETPLIILAEGHDWTEGPLWWEAEQALLYTDIPQNSIFKVDMQGNKSLYLKPSGYTGDTDRGGEVGANGLVFSPEGRLVMCQHGDRRMAYMDSPLDEPKASFVTLADRYEGKRLNSPNDVVYDAMGRMYFSDPPYGLEKNMDDPAKELDFQGLYVLRNSGELQLLDRLTRPNGLAFSPDQSLLYVANSDPDLAVWYVYEVDMDGNLNSRNLFFDATDKVGRDGYKGLPDGMKVHTSGVIFATGPGGVWVFSPEGEALARIHTGEATSNCAFSTDEKTLFMTADSYVLKMDLKL</sequence>
<reference evidence="3 4" key="1">
    <citation type="journal article" date="2020" name="Syst. Appl. Microbiol.">
        <title>Arthrospiribacter ruber gen. nov., sp. nov., a novel bacterium isolated from Arthrospira cultures.</title>
        <authorList>
            <person name="Waleron M."/>
            <person name="Misztak A."/>
            <person name="Waleron M.M."/>
            <person name="Furmaniak M."/>
            <person name="Mrozik A."/>
            <person name="Waleron K."/>
        </authorList>
    </citation>
    <scope>NUCLEOTIDE SEQUENCE [LARGE SCALE GENOMIC DNA]</scope>
    <source>
        <strain evidence="3 4">DPMB0001</strain>
    </source>
</reference>
<dbReference type="Pfam" id="PF08450">
    <property type="entry name" value="SGL"/>
    <property type="match status" value="1"/>
</dbReference>
<accession>A0A951IWG1</accession>
<dbReference type="GO" id="GO:0016787">
    <property type="term" value="F:hydrolase activity"/>
    <property type="evidence" value="ECO:0007669"/>
    <property type="project" value="UniProtKB-KW"/>
</dbReference>
<evidence type="ECO:0000259" key="2">
    <source>
        <dbReference type="Pfam" id="PF08450"/>
    </source>
</evidence>
<dbReference type="PANTHER" id="PTHR47572:SF4">
    <property type="entry name" value="LACTONASE DRP35"/>
    <property type="match status" value="1"/>
</dbReference>
<dbReference type="PROSITE" id="PS51257">
    <property type="entry name" value="PROKAR_LIPOPROTEIN"/>
    <property type="match status" value="1"/>
</dbReference>
<protein>
    <submittedName>
        <fullName evidence="3">SMP-30/gluconolactonase/LRE family protein</fullName>
    </submittedName>
</protein>
<evidence type="ECO:0000256" key="1">
    <source>
        <dbReference type="ARBA" id="ARBA00022801"/>
    </source>
</evidence>
<keyword evidence="4" id="KW-1185">Reference proteome</keyword>
<comment type="caution">
    <text evidence="3">The sequence shown here is derived from an EMBL/GenBank/DDBJ whole genome shotgun (WGS) entry which is preliminary data.</text>
</comment>
<dbReference type="PANTHER" id="PTHR47572">
    <property type="entry name" value="LIPOPROTEIN-RELATED"/>
    <property type="match status" value="1"/>
</dbReference>
<keyword evidence="1" id="KW-0378">Hydrolase</keyword>
<name>A0A951IWG1_9BACT</name>
<dbReference type="EMBL" id="RPHB01000003">
    <property type="protein sequence ID" value="MBW3467444.1"/>
    <property type="molecule type" value="Genomic_DNA"/>
</dbReference>
<proteinExistence type="predicted"/>
<dbReference type="InterPro" id="IPR013658">
    <property type="entry name" value="SGL"/>
</dbReference>
<dbReference type="Proteomes" id="UP000727490">
    <property type="component" value="Unassembled WGS sequence"/>
</dbReference>
<feature type="domain" description="SMP-30/Gluconolactonase/LRE-like region" evidence="2">
    <location>
        <begin position="55"/>
        <end position="323"/>
    </location>
</feature>
<dbReference type="RefSeq" id="WP_219287714.1">
    <property type="nucleotide sequence ID" value="NZ_RPHB01000003.1"/>
</dbReference>
<gene>
    <name evidence="3" type="ORF">EGN73_06405</name>
</gene>
<dbReference type="AlphaFoldDB" id="A0A951IWG1"/>
<evidence type="ECO:0000313" key="3">
    <source>
        <dbReference type="EMBL" id="MBW3467444.1"/>
    </source>
</evidence>
<dbReference type="InterPro" id="IPR051262">
    <property type="entry name" value="SMP-30/CGR1_Lactonase"/>
</dbReference>
<evidence type="ECO:0000313" key="4">
    <source>
        <dbReference type="Proteomes" id="UP000727490"/>
    </source>
</evidence>